<evidence type="ECO:0000313" key="2">
    <source>
        <dbReference type="Proteomes" id="UP000677668"/>
    </source>
</evidence>
<organism evidence="1 2">
    <name type="scientific">Chloracidobacterium sp. N</name>
    <dbReference type="NCBI Taxonomy" id="2821540"/>
    <lineage>
        <taxon>Bacteria</taxon>
        <taxon>Pseudomonadati</taxon>
        <taxon>Acidobacteriota</taxon>
        <taxon>Terriglobia</taxon>
        <taxon>Terriglobales</taxon>
        <taxon>Acidobacteriaceae</taxon>
        <taxon>Chloracidobacterium</taxon>
        <taxon>Chloracidobacterium aggregatum</taxon>
    </lineage>
</organism>
<dbReference type="RefSeq" id="WP_211423662.1">
    <property type="nucleotide sequence ID" value="NZ_CP072643.1"/>
</dbReference>
<name>A0ABX8B369_9BACT</name>
<gene>
    <name evidence="1" type="ORF">J8C05_11375</name>
</gene>
<protein>
    <submittedName>
        <fullName evidence="1">Uncharacterized protein</fullName>
    </submittedName>
</protein>
<reference evidence="1 2" key="1">
    <citation type="submission" date="2021-03" db="EMBL/GenBank/DDBJ databases">
        <title>Genomic and phenotypic characterization of Chloracidobacterium isolates provides evidence for multiple species.</title>
        <authorList>
            <person name="Saini M.K."/>
            <person name="Costas A.M.G."/>
            <person name="Tank M."/>
            <person name="Bryant D.A."/>
        </authorList>
    </citation>
    <scope>NUCLEOTIDE SEQUENCE [LARGE SCALE GENOMIC DNA]</scope>
    <source>
        <strain evidence="1 2">N</strain>
    </source>
</reference>
<dbReference type="Proteomes" id="UP000677668">
    <property type="component" value="Chromosome 2"/>
</dbReference>
<sequence length="46" mass="5183">MGDEMVNVEALEWVMIEVLVQLHIMQKVFVSLAGHSPNAVRKSNEC</sequence>
<proteinExistence type="predicted"/>
<evidence type="ECO:0000313" key="1">
    <source>
        <dbReference type="EMBL" id="QUV95439.1"/>
    </source>
</evidence>
<dbReference type="EMBL" id="CP072643">
    <property type="protein sequence ID" value="QUV95439.1"/>
    <property type="molecule type" value="Genomic_DNA"/>
</dbReference>
<keyword evidence="2" id="KW-1185">Reference proteome</keyword>
<accession>A0ABX8B369</accession>